<accession>W9CRV8</accession>
<protein>
    <submittedName>
        <fullName evidence="1">Uncharacterized protein</fullName>
    </submittedName>
</protein>
<name>W9CRV8_SCLBF</name>
<sequence length="105" mass="12176">MNNGSSQHTYTFCTWHGPEWSGGDKDLGAQDFGIRTNLSLRSPFSTGYRLSLYEEVRNVMSPHHYESMSSNLYFNVRGRESVKNLKREQLTQSMDYVEWPDLPAH</sequence>
<evidence type="ECO:0000313" key="1">
    <source>
        <dbReference type="EMBL" id="ESZ99537.1"/>
    </source>
</evidence>
<evidence type="ECO:0000313" key="2">
    <source>
        <dbReference type="Proteomes" id="UP000019487"/>
    </source>
</evidence>
<comment type="caution">
    <text evidence="1">The sequence shown here is derived from an EMBL/GenBank/DDBJ whole genome shotgun (WGS) entry which is preliminary data.</text>
</comment>
<organism evidence="1 2">
    <name type="scientific">Sclerotinia borealis (strain F-4128)</name>
    <dbReference type="NCBI Taxonomy" id="1432307"/>
    <lineage>
        <taxon>Eukaryota</taxon>
        <taxon>Fungi</taxon>
        <taxon>Dikarya</taxon>
        <taxon>Ascomycota</taxon>
        <taxon>Pezizomycotina</taxon>
        <taxon>Leotiomycetes</taxon>
        <taxon>Helotiales</taxon>
        <taxon>Sclerotiniaceae</taxon>
        <taxon>Sclerotinia</taxon>
    </lineage>
</organism>
<keyword evidence="2" id="KW-1185">Reference proteome</keyword>
<gene>
    <name evidence="1" type="ORF">SBOR_0102</name>
</gene>
<dbReference type="AlphaFoldDB" id="W9CRV8"/>
<dbReference type="Proteomes" id="UP000019487">
    <property type="component" value="Unassembled WGS sequence"/>
</dbReference>
<proteinExistence type="predicted"/>
<dbReference type="HOGENOM" id="CLU_2238183_0_0_1"/>
<reference evidence="1 2" key="1">
    <citation type="journal article" date="2014" name="Genome Announc.">
        <title>Draft genome sequence of Sclerotinia borealis, a psychrophilic plant pathogenic fungus.</title>
        <authorList>
            <person name="Mardanov A.V."/>
            <person name="Beletsky A.V."/>
            <person name="Kadnikov V.V."/>
            <person name="Ignatov A.N."/>
            <person name="Ravin N.V."/>
        </authorList>
    </citation>
    <scope>NUCLEOTIDE SEQUENCE [LARGE SCALE GENOMIC DNA]</scope>
    <source>
        <strain evidence="2">F-4157</strain>
    </source>
</reference>
<dbReference type="EMBL" id="AYSA01000004">
    <property type="protein sequence ID" value="ESZ99537.1"/>
    <property type="molecule type" value="Genomic_DNA"/>
</dbReference>